<dbReference type="GO" id="GO:0005829">
    <property type="term" value="C:cytosol"/>
    <property type="evidence" value="ECO:0007669"/>
    <property type="project" value="TreeGrafter"/>
</dbReference>
<evidence type="ECO:0000259" key="3">
    <source>
        <dbReference type="Pfam" id="PF19278"/>
    </source>
</evidence>
<gene>
    <name evidence="4" type="ORF">SAMN04487859_1066</name>
</gene>
<feature type="domain" description="Hydantoinase A/oxoprolinase" evidence="1">
    <location>
        <begin position="204"/>
        <end position="498"/>
    </location>
</feature>
<evidence type="ECO:0000313" key="4">
    <source>
        <dbReference type="EMBL" id="SFN61875.1"/>
    </source>
</evidence>
<dbReference type="Pfam" id="PF19278">
    <property type="entry name" value="Hydant_A_C"/>
    <property type="match status" value="1"/>
</dbReference>
<dbReference type="RefSeq" id="WP_092835952.1">
    <property type="nucleotide sequence ID" value="NZ_FOVP01000006.1"/>
</dbReference>
<dbReference type="GO" id="GO:0017168">
    <property type="term" value="F:5-oxoprolinase (ATP-hydrolyzing) activity"/>
    <property type="evidence" value="ECO:0007669"/>
    <property type="project" value="TreeGrafter"/>
</dbReference>
<protein>
    <submittedName>
        <fullName evidence="4">N-methylhydantoinase A</fullName>
    </submittedName>
</protein>
<dbReference type="InterPro" id="IPR043129">
    <property type="entry name" value="ATPase_NBD"/>
</dbReference>
<proteinExistence type="predicted"/>
<evidence type="ECO:0000259" key="1">
    <source>
        <dbReference type="Pfam" id="PF01968"/>
    </source>
</evidence>
<dbReference type="SUPFAM" id="SSF53067">
    <property type="entry name" value="Actin-like ATPase domain"/>
    <property type="match status" value="1"/>
</dbReference>
<feature type="domain" description="Hydantoinase/oxoprolinase N-terminal" evidence="2">
    <location>
        <begin position="7"/>
        <end position="182"/>
    </location>
</feature>
<sequence length="695" mass="73392">MSIPTNRIGVDIGGTFTDVALSHAGGLSTCKVLTNYSQPEQAILDGIAIAAEKAGLPLSKIGQVIHGTTLVTNALIERRGARLAFITTEGFRDVIEMRSENRFEQYDLNLTLPKPLVPREHRFTLNERMGPSGEVLLPLDQAEVDQMVQTVLAGDFEAVAIGLMHSYANDAHEKQMAEALRAAAPDLSISISSVISPQMRELPRFNTVIANAYVQPQVADYLGRLVDRLSESGVDAPVFMLHSGGGLISVDVAAEQPVRLLESGPAGGAIFAADFARGHRLGSVLSFDMGGTTAKICLIEDGEPKTANTFEVARTYRFKKGSGMTVSTPVVEMVEIGAGGGSIASIDQLGRIQVGPRSAGSEPGPACYGKGGEEPTVTDANLLLGRLDPDNFAGGAIPLSTEASEAAITAKLASHLDMSASDAAFGVTEMVDENMANAARVHTVENGRDIEHFTMIGFGGGAPLHACRLCEKLGIKELIIPPGAGVGSAIGFLKAPFSYEATRGLFQRLDGFDAASVNAALVELEEEATAFVSAGAGDAETTTRLTAFMRYSGQGWEIPVVLPYKTFADDDRTGLLAAFEAAYRALFGRVIEGLGIEITNWSLVVASVLPDTAPVTRHTSGAAVTPNRTRQFFDAALRKSVDAQEVERSAMTPGQSVDGPAIIVENETTTIVTSGFRAVGQGDGSLRLIRKGDSQ</sequence>
<dbReference type="EMBL" id="FOVP01000006">
    <property type="protein sequence ID" value="SFN61875.1"/>
    <property type="molecule type" value="Genomic_DNA"/>
</dbReference>
<organism evidence="4 5">
    <name type="scientific">Roseovarius lutimaris</name>
    <dbReference type="NCBI Taxonomy" id="1005928"/>
    <lineage>
        <taxon>Bacteria</taxon>
        <taxon>Pseudomonadati</taxon>
        <taxon>Pseudomonadota</taxon>
        <taxon>Alphaproteobacteria</taxon>
        <taxon>Rhodobacterales</taxon>
        <taxon>Roseobacteraceae</taxon>
        <taxon>Roseovarius</taxon>
    </lineage>
</organism>
<dbReference type="Proteomes" id="UP000198599">
    <property type="component" value="Unassembled WGS sequence"/>
</dbReference>
<accession>A0A1I5AHG1</accession>
<name>A0A1I5AHG1_9RHOB</name>
<dbReference type="InterPro" id="IPR045079">
    <property type="entry name" value="Oxoprolinase-like"/>
</dbReference>
<dbReference type="AlphaFoldDB" id="A0A1I5AHG1"/>
<dbReference type="InterPro" id="IPR002821">
    <property type="entry name" value="Hydantoinase_A"/>
</dbReference>
<dbReference type="OrthoDB" id="9759608at2"/>
<dbReference type="InterPro" id="IPR008040">
    <property type="entry name" value="Hydant_A_N"/>
</dbReference>
<evidence type="ECO:0000259" key="2">
    <source>
        <dbReference type="Pfam" id="PF05378"/>
    </source>
</evidence>
<dbReference type="PANTHER" id="PTHR11365">
    <property type="entry name" value="5-OXOPROLINASE RELATED"/>
    <property type="match status" value="1"/>
</dbReference>
<dbReference type="InterPro" id="IPR049517">
    <property type="entry name" value="ACX-like_C"/>
</dbReference>
<dbReference type="Pfam" id="PF01968">
    <property type="entry name" value="Hydantoinase_A"/>
    <property type="match status" value="1"/>
</dbReference>
<evidence type="ECO:0000313" key="5">
    <source>
        <dbReference type="Proteomes" id="UP000198599"/>
    </source>
</evidence>
<feature type="domain" description="Acetophenone carboxylase-like C-terminal" evidence="3">
    <location>
        <begin position="514"/>
        <end position="678"/>
    </location>
</feature>
<dbReference type="GO" id="GO:0006749">
    <property type="term" value="P:glutathione metabolic process"/>
    <property type="evidence" value="ECO:0007669"/>
    <property type="project" value="TreeGrafter"/>
</dbReference>
<dbReference type="STRING" id="1005928.SAMN04487859_1066"/>
<keyword evidence="5" id="KW-1185">Reference proteome</keyword>
<dbReference type="PANTHER" id="PTHR11365:SF23">
    <property type="entry name" value="HYPOTHETICAL 5-OXOPROLINASE (EUROFUNG)-RELATED"/>
    <property type="match status" value="1"/>
</dbReference>
<dbReference type="Pfam" id="PF05378">
    <property type="entry name" value="Hydant_A_N"/>
    <property type="match status" value="1"/>
</dbReference>
<reference evidence="5" key="1">
    <citation type="submission" date="2016-10" db="EMBL/GenBank/DDBJ databases">
        <authorList>
            <person name="Varghese N."/>
            <person name="Submissions S."/>
        </authorList>
    </citation>
    <scope>NUCLEOTIDE SEQUENCE [LARGE SCALE GENOMIC DNA]</scope>
    <source>
        <strain evidence="5">DSM 28463</strain>
    </source>
</reference>